<accession>A0A4Y2LNU4</accession>
<dbReference type="Proteomes" id="UP000499080">
    <property type="component" value="Unassembled WGS sequence"/>
</dbReference>
<reference evidence="1 2" key="1">
    <citation type="journal article" date="2019" name="Sci. Rep.">
        <title>Orb-weaving spider Araneus ventricosus genome elucidates the spidroin gene catalogue.</title>
        <authorList>
            <person name="Kono N."/>
            <person name="Nakamura H."/>
            <person name="Ohtoshi R."/>
            <person name="Moran D.A.P."/>
            <person name="Shinohara A."/>
            <person name="Yoshida Y."/>
            <person name="Fujiwara M."/>
            <person name="Mori M."/>
            <person name="Tomita M."/>
            <person name="Arakawa K."/>
        </authorList>
    </citation>
    <scope>NUCLEOTIDE SEQUENCE [LARGE SCALE GENOMIC DNA]</scope>
</reference>
<keyword evidence="2" id="KW-1185">Reference proteome</keyword>
<proteinExistence type="predicted"/>
<protein>
    <submittedName>
        <fullName evidence="1">Uncharacterized protein</fullName>
    </submittedName>
</protein>
<dbReference type="AlphaFoldDB" id="A0A4Y2LNU4"/>
<evidence type="ECO:0000313" key="1">
    <source>
        <dbReference type="EMBL" id="GBN16154.1"/>
    </source>
</evidence>
<evidence type="ECO:0000313" key="2">
    <source>
        <dbReference type="Proteomes" id="UP000499080"/>
    </source>
</evidence>
<organism evidence="1 2">
    <name type="scientific">Araneus ventricosus</name>
    <name type="common">Orbweaver spider</name>
    <name type="synonym">Epeira ventricosa</name>
    <dbReference type="NCBI Taxonomy" id="182803"/>
    <lineage>
        <taxon>Eukaryota</taxon>
        <taxon>Metazoa</taxon>
        <taxon>Ecdysozoa</taxon>
        <taxon>Arthropoda</taxon>
        <taxon>Chelicerata</taxon>
        <taxon>Arachnida</taxon>
        <taxon>Araneae</taxon>
        <taxon>Araneomorphae</taxon>
        <taxon>Entelegynae</taxon>
        <taxon>Araneoidea</taxon>
        <taxon>Araneidae</taxon>
        <taxon>Araneus</taxon>
    </lineage>
</organism>
<gene>
    <name evidence="1" type="ORF">AVEN_8196_1</name>
</gene>
<sequence length="76" mass="8031">GDPASGEFGDVLVERTPLPPSVDLCYPAERCRFVKPQQEFKMASAKIGTLNCISVVSAIQTSAILAPCTLMAATAF</sequence>
<name>A0A4Y2LNU4_ARAVE</name>
<comment type="caution">
    <text evidence="1">The sequence shown here is derived from an EMBL/GenBank/DDBJ whole genome shotgun (WGS) entry which is preliminary data.</text>
</comment>
<dbReference type="EMBL" id="BGPR01277945">
    <property type="protein sequence ID" value="GBN16154.1"/>
    <property type="molecule type" value="Genomic_DNA"/>
</dbReference>
<feature type="non-terminal residue" evidence="1">
    <location>
        <position position="1"/>
    </location>
</feature>